<dbReference type="EMBL" id="CADCXU010027049">
    <property type="protein sequence ID" value="CAB0013929.1"/>
    <property type="molecule type" value="Genomic_DNA"/>
</dbReference>
<feature type="region of interest" description="Disordered" evidence="1">
    <location>
        <begin position="17"/>
        <end position="36"/>
    </location>
</feature>
<evidence type="ECO:0000256" key="2">
    <source>
        <dbReference type="SAM" id="Phobius"/>
    </source>
</evidence>
<dbReference type="AlphaFoldDB" id="A0A6H5HA90"/>
<keyword evidence="4" id="KW-1185">Reference proteome</keyword>
<dbReference type="Proteomes" id="UP000479000">
    <property type="component" value="Unassembled WGS sequence"/>
</dbReference>
<evidence type="ECO:0000256" key="1">
    <source>
        <dbReference type="SAM" id="MobiDB-lite"/>
    </source>
</evidence>
<keyword evidence="2" id="KW-0812">Transmembrane</keyword>
<organism evidence="3 4">
    <name type="scientific">Nesidiocoris tenuis</name>
    <dbReference type="NCBI Taxonomy" id="355587"/>
    <lineage>
        <taxon>Eukaryota</taxon>
        <taxon>Metazoa</taxon>
        <taxon>Ecdysozoa</taxon>
        <taxon>Arthropoda</taxon>
        <taxon>Hexapoda</taxon>
        <taxon>Insecta</taxon>
        <taxon>Pterygota</taxon>
        <taxon>Neoptera</taxon>
        <taxon>Paraneoptera</taxon>
        <taxon>Hemiptera</taxon>
        <taxon>Heteroptera</taxon>
        <taxon>Panheteroptera</taxon>
        <taxon>Cimicomorpha</taxon>
        <taxon>Miridae</taxon>
        <taxon>Dicyphina</taxon>
        <taxon>Nesidiocoris</taxon>
    </lineage>
</organism>
<protein>
    <submittedName>
        <fullName evidence="3">Uncharacterized protein</fullName>
    </submittedName>
</protein>
<keyword evidence="2" id="KW-1133">Transmembrane helix</keyword>
<reference evidence="3 4" key="1">
    <citation type="submission" date="2020-02" db="EMBL/GenBank/DDBJ databases">
        <authorList>
            <person name="Ferguson B K."/>
        </authorList>
    </citation>
    <scope>NUCLEOTIDE SEQUENCE [LARGE SCALE GENOMIC DNA]</scope>
</reference>
<proteinExistence type="predicted"/>
<keyword evidence="2" id="KW-0472">Membrane</keyword>
<sequence>MFFESIASRKLCVSPSRSLGCEDSPPRGSDFSRSKGECEESTMASLGRQIEQWSARKLACIDEKRANEEIEESSMLTVENSPRVMKMRTSIPKSKRLVTLEGPAIPRGPAAYIRRSKRTNIPPTELEINFHELSNSLNQMRTFNQKQVDRVHTQDRREFSSSMRVHVRRQFLYGLVLMILVDFRTMPVYAVVPKPVFQALILIDWSVRGCLRADDRRSNTILYALPPPSFGIASRQTKIDIVTPETLRHPLTLCFQQYSAEKVTPPERFTL</sequence>
<accession>A0A6H5HA90</accession>
<feature type="transmembrane region" description="Helical" evidence="2">
    <location>
        <begin position="171"/>
        <end position="192"/>
    </location>
</feature>
<name>A0A6H5HA90_9HEMI</name>
<evidence type="ECO:0000313" key="3">
    <source>
        <dbReference type="EMBL" id="CAB0013929.1"/>
    </source>
</evidence>
<gene>
    <name evidence="3" type="ORF">NTEN_LOCUS18473</name>
</gene>
<evidence type="ECO:0000313" key="4">
    <source>
        <dbReference type="Proteomes" id="UP000479000"/>
    </source>
</evidence>